<comment type="caution">
    <text evidence="2">The sequence shown here is derived from an EMBL/GenBank/DDBJ whole genome shotgun (WGS) entry which is preliminary data.</text>
</comment>
<dbReference type="EMBL" id="JAZBRD010000047">
    <property type="protein sequence ID" value="MEE3745294.1"/>
    <property type="molecule type" value="Genomic_DNA"/>
</dbReference>
<keyword evidence="1" id="KW-0472">Membrane</keyword>
<keyword evidence="3" id="KW-1185">Reference proteome</keyword>
<organism evidence="2 3">
    <name type="scientific">Campylobacter porcelli</name>
    <dbReference type="NCBI Taxonomy" id="1660073"/>
    <lineage>
        <taxon>Bacteria</taxon>
        <taxon>Pseudomonadati</taxon>
        <taxon>Campylobacterota</taxon>
        <taxon>Epsilonproteobacteria</taxon>
        <taxon>Campylobacterales</taxon>
        <taxon>Campylobacteraceae</taxon>
        <taxon>Campylobacter</taxon>
    </lineage>
</organism>
<proteinExistence type="predicted"/>
<accession>A0ABU7M6R8</accession>
<gene>
    <name evidence="2" type="ORF">V2I23_08410</name>
</gene>
<reference evidence="2 3" key="1">
    <citation type="submission" date="2024-01" db="EMBL/GenBank/DDBJ databases">
        <title>Campylobacter porcellus sp. nov.</title>
        <authorList>
            <person name="Papic B."/>
            <person name="Gruntar I."/>
        </authorList>
    </citation>
    <scope>NUCLEOTIDE SEQUENCE [LARGE SCALE GENOMIC DNA]</scope>
    <source>
        <strain evidence="2 3">CX2-4855-23</strain>
    </source>
</reference>
<feature type="transmembrane region" description="Helical" evidence="1">
    <location>
        <begin position="142"/>
        <end position="165"/>
    </location>
</feature>
<feature type="non-terminal residue" evidence="2">
    <location>
        <position position="169"/>
    </location>
</feature>
<evidence type="ECO:0000313" key="2">
    <source>
        <dbReference type="EMBL" id="MEE3745294.1"/>
    </source>
</evidence>
<dbReference type="Gene3D" id="3.30.450.20">
    <property type="entry name" value="PAS domain"/>
    <property type="match status" value="1"/>
</dbReference>
<evidence type="ECO:0000256" key="1">
    <source>
        <dbReference type="SAM" id="Phobius"/>
    </source>
</evidence>
<keyword evidence="1" id="KW-0812">Transmembrane</keyword>
<evidence type="ECO:0008006" key="4">
    <source>
        <dbReference type="Google" id="ProtNLM"/>
    </source>
</evidence>
<dbReference type="Proteomes" id="UP001331664">
    <property type="component" value="Unassembled WGS sequence"/>
</dbReference>
<sequence>IENSTKAVLSMNIPLKDKNGQVIAVLGLLADLRSISANMNSPDRSIFDKSQIFIINDSGVVVVNQNASYIGNNLQQINKDASAVQMIQAVKNRDSGIFEYYSVAGDKNIAYLKIITIARGSATFGVIAAAPESSVLAPVRELIFDIIIGVIITSIIIALFVFYYINVGV</sequence>
<feature type="non-terminal residue" evidence="2">
    <location>
        <position position="1"/>
    </location>
</feature>
<name>A0ABU7M6R8_9BACT</name>
<keyword evidence="1" id="KW-1133">Transmembrane helix</keyword>
<evidence type="ECO:0000313" key="3">
    <source>
        <dbReference type="Proteomes" id="UP001331664"/>
    </source>
</evidence>
<dbReference type="RefSeq" id="WP_330526579.1">
    <property type="nucleotide sequence ID" value="NZ_JAZBRD010000047.1"/>
</dbReference>
<protein>
    <recommendedName>
        <fullName evidence="4">Methyl-accepting chemotaxis protein</fullName>
    </recommendedName>
</protein>